<dbReference type="PaxDb" id="8030-ENSSSAP00000105240"/>
<keyword evidence="13 17" id="KW-0807">Transducer</keyword>
<protein>
    <recommendedName>
        <fullName evidence="2">B2 bradykinin receptor</fullName>
    </recommendedName>
</protein>
<dbReference type="SUPFAM" id="SSF81321">
    <property type="entry name" value="Family A G protein-coupled receptor-like"/>
    <property type="match status" value="1"/>
</dbReference>
<dbReference type="OrthoDB" id="6076970at2759"/>
<keyword evidence="10" id="KW-1015">Disulfide bond</keyword>
<dbReference type="RefSeq" id="XP_014000606.1">
    <property type="nucleotide sequence ID" value="XM_014145131.2"/>
</dbReference>
<comment type="similarity">
    <text evidence="17">Belongs to the G-protein coupled receptor 1 family.</text>
</comment>
<evidence type="ECO:0000259" key="19">
    <source>
        <dbReference type="PROSITE" id="PS50262"/>
    </source>
</evidence>
<evidence type="ECO:0000256" key="5">
    <source>
        <dbReference type="ARBA" id="ARBA00022692"/>
    </source>
</evidence>
<dbReference type="InterPro" id="IPR000496">
    <property type="entry name" value="Brdyknn_rcpt"/>
</dbReference>
<evidence type="ECO:0000256" key="1">
    <source>
        <dbReference type="ARBA" id="ARBA00004651"/>
    </source>
</evidence>
<dbReference type="PRINTS" id="PR00237">
    <property type="entry name" value="GPCRRHODOPSN"/>
</dbReference>
<dbReference type="GO" id="GO:0006955">
    <property type="term" value="P:immune response"/>
    <property type="evidence" value="ECO:0007669"/>
    <property type="project" value="TreeGrafter"/>
</dbReference>
<dbReference type="KEGG" id="sasa:106571729"/>
<evidence type="ECO:0000256" key="8">
    <source>
        <dbReference type="ARBA" id="ARBA00023136"/>
    </source>
</evidence>
<evidence type="ECO:0000256" key="2">
    <source>
        <dbReference type="ARBA" id="ARBA00013512"/>
    </source>
</evidence>
<keyword evidence="14" id="KW-0449">Lipoprotein</keyword>
<dbReference type="GO" id="GO:0016493">
    <property type="term" value="F:C-C chemokine receptor activity"/>
    <property type="evidence" value="ECO:0007669"/>
    <property type="project" value="TreeGrafter"/>
</dbReference>
<evidence type="ECO:0000256" key="11">
    <source>
        <dbReference type="ARBA" id="ARBA00023170"/>
    </source>
</evidence>
<dbReference type="GO" id="GO:0009897">
    <property type="term" value="C:external side of plasma membrane"/>
    <property type="evidence" value="ECO:0007669"/>
    <property type="project" value="TreeGrafter"/>
</dbReference>
<dbReference type="GO" id="GO:0060326">
    <property type="term" value="P:cell chemotaxis"/>
    <property type="evidence" value="ECO:0007669"/>
    <property type="project" value="TreeGrafter"/>
</dbReference>
<dbReference type="PROSITE" id="PS50262">
    <property type="entry name" value="G_PROTEIN_RECEP_F1_2"/>
    <property type="match status" value="1"/>
</dbReference>
<dbReference type="InterPro" id="IPR000276">
    <property type="entry name" value="GPCR_Rhodpsn"/>
</dbReference>
<feature type="transmembrane region" description="Helical" evidence="18">
    <location>
        <begin position="255"/>
        <end position="276"/>
    </location>
</feature>
<dbReference type="GO" id="GO:0007204">
    <property type="term" value="P:positive regulation of cytosolic calcium ion concentration"/>
    <property type="evidence" value="ECO:0007669"/>
    <property type="project" value="TreeGrafter"/>
</dbReference>
<dbReference type="PRINTS" id="PR00994">
    <property type="entry name" value="BRADYKINNB2R"/>
</dbReference>
<keyword evidence="7 17" id="KW-0297">G-protein coupled receptor</keyword>
<dbReference type="Pfam" id="PF00001">
    <property type="entry name" value="7tm_1"/>
    <property type="match status" value="1"/>
</dbReference>
<dbReference type="GO" id="GO:0004947">
    <property type="term" value="F:bradykinin receptor activity"/>
    <property type="evidence" value="ECO:0007669"/>
    <property type="project" value="InterPro"/>
</dbReference>
<keyword evidence="4" id="KW-0597">Phosphoprotein</keyword>
<evidence type="ECO:0000313" key="21">
    <source>
        <dbReference type="RefSeq" id="XP_014000606.1"/>
    </source>
</evidence>
<proteinExistence type="inferred from homology"/>
<evidence type="ECO:0000313" key="20">
    <source>
        <dbReference type="Proteomes" id="UP001652741"/>
    </source>
</evidence>
<keyword evidence="6 18" id="KW-1133">Transmembrane helix</keyword>
<dbReference type="InterPro" id="IPR050119">
    <property type="entry name" value="CCR1-9-like"/>
</dbReference>
<feature type="transmembrane region" description="Helical" evidence="18">
    <location>
        <begin position="296"/>
        <end position="319"/>
    </location>
</feature>
<keyword evidence="11 17" id="KW-0675">Receptor</keyword>
<dbReference type="PRINTS" id="PR00425">
    <property type="entry name" value="BRADYKININR"/>
</dbReference>
<keyword evidence="9" id="KW-0564">Palmitate</keyword>
<dbReference type="GO" id="GO:0019722">
    <property type="term" value="P:calcium-mediated signaling"/>
    <property type="evidence" value="ECO:0007669"/>
    <property type="project" value="TreeGrafter"/>
</dbReference>
<evidence type="ECO:0000256" key="12">
    <source>
        <dbReference type="ARBA" id="ARBA00023180"/>
    </source>
</evidence>
<dbReference type="GeneID" id="106571729"/>
<feature type="domain" description="G-protein coupled receptors family 1 profile" evidence="19">
    <location>
        <begin position="60"/>
        <end position="316"/>
    </location>
</feature>
<comment type="subunit">
    <text evidence="16">Forms a complex with PECAM1 and GNAQ. Interacts with PECAM1.</text>
</comment>
<dbReference type="PANTHER" id="PTHR10489:SF957">
    <property type="entry name" value="B2 BRADYKININ RECEPTOR"/>
    <property type="match status" value="1"/>
</dbReference>
<comment type="subcellular location">
    <subcellularLocation>
        <location evidence="1">Cell membrane</location>
        <topology evidence="1">Multi-pass membrane protein</topology>
    </subcellularLocation>
</comment>
<evidence type="ECO:0000256" key="14">
    <source>
        <dbReference type="ARBA" id="ARBA00023288"/>
    </source>
</evidence>
<evidence type="ECO:0000256" key="16">
    <source>
        <dbReference type="ARBA" id="ARBA00025954"/>
    </source>
</evidence>
<evidence type="ECO:0000256" key="17">
    <source>
        <dbReference type="RuleBase" id="RU000688"/>
    </source>
</evidence>
<evidence type="ECO:0000256" key="7">
    <source>
        <dbReference type="ARBA" id="ARBA00023040"/>
    </source>
</evidence>
<feature type="transmembrane region" description="Helical" evidence="18">
    <location>
        <begin position="121"/>
        <end position="143"/>
    </location>
</feature>
<keyword evidence="20" id="KW-1185">Reference proteome</keyword>
<evidence type="ECO:0000256" key="15">
    <source>
        <dbReference type="ARBA" id="ARBA00025423"/>
    </source>
</evidence>
<keyword evidence="8 18" id="KW-0472">Membrane</keyword>
<keyword evidence="3" id="KW-1003">Cell membrane</keyword>
<dbReference type="Proteomes" id="UP001652741">
    <property type="component" value="Chromosome ssa15"/>
</dbReference>
<dbReference type="PROSITE" id="PS00237">
    <property type="entry name" value="G_PROTEIN_RECEP_F1_1"/>
    <property type="match status" value="1"/>
</dbReference>
<dbReference type="GO" id="GO:0019957">
    <property type="term" value="F:C-C chemokine binding"/>
    <property type="evidence" value="ECO:0007669"/>
    <property type="project" value="TreeGrafter"/>
</dbReference>
<evidence type="ECO:0000256" key="18">
    <source>
        <dbReference type="SAM" id="Phobius"/>
    </source>
</evidence>
<feature type="transmembrane region" description="Helical" evidence="18">
    <location>
        <begin position="214"/>
        <end position="235"/>
    </location>
</feature>
<keyword evidence="12" id="KW-0325">Glycoprotein</keyword>
<keyword evidence="5 17" id="KW-0812">Transmembrane</keyword>
<organism evidence="20 21">
    <name type="scientific">Salmo salar</name>
    <name type="common">Atlantic salmon</name>
    <dbReference type="NCBI Taxonomy" id="8030"/>
    <lineage>
        <taxon>Eukaryota</taxon>
        <taxon>Metazoa</taxon>
        <taxon>Chordata</taxon>
        <taxon>Craniata</taxon>
        <taxon>Vertebrata</taxon>
        <taxon>Euteleostomi</taxon>
        <taxon>Actinopterygii</taxon>
        <taxon>Neopterygii</taxon>
        <taxon>Teleostei</taxon>
        <taxon>Protacanthopterygii</taxon>
        <taxon>Salmoniformes</taxon>
        <taxon>Salmonidae</taxon>
        <taxon>Salmoninae</taxon>
        <taxon>Salmo</taxon>
    </lineage>
</organism>
<feature type="transmembrane region" description="Helical" evidence="18">
    <location>
        <begin position="163"/>
        <end position="181"/>
    </location>
</feature>
<dbReference type="OMA" id="ISMNYIC"/>
<dbReference type="InterPro" id="IPR001504">
    <property type="entry name" value="Brdyknn_2_rcpt"/>
</dbReference>
<dbReference type="PANTHER" id="PTHR10489">
    <property type="entry name" value="CELL ADHESION MOLECULE"/>
    <property type="match status" value="1"/>
</dbReference>
<name>A0A1S3MCC7_SALSA</name>
<comment type="function">
    <text evidence="15">Receptor for bradykinin. It is associated with G proteins that activate a phosphatidylinositol-calcium second messenger system.</text>
</comment>
<feature type="transmembrane region" description="Helical" evidence="18">
    <location>
        <begin position="80"/>
        <end position="101"/>
    </location>
</feature>
<evidence type="ECO:0000256" key="9">
    <source>
        <dbReference type="ARBA" id="ARBA00023139"/>
    </source>
</evidence>
<sequence length="383" mass="43804">MFQNTTERLLPTEDPHSELDWTEFDPYNCTLLYNYTAAWDWLSTYQPAYLVLLSVVGVLANGLVLNVFCLQRKQCTVADVYLGNLAAADLVIVSCLPFWAATIANGYHWAFGEPMCKLVNVAISMNYYSSVFFLVLVSVDRYLALVRPMCQSRLRRAAWAKRICLGIWIMGFLLSLPILFFRKVKYVAKAGVTACYLAYPHPDWEIQRNITNNVVGFLLPVIVVAYCSRHIVIALKNGQIKKTPGVRSERKATQLVLTVLTVFLICWTPYQVVRFLDTLDYFQVTPGCLWGHILDISIQLSTYLAYANSAINPFLYVIVGRHFRKRAKEVFRTMLNRRLTEKSFLAVNFTSSGKLDTQRIQCKQLVKQTVMIQCEQLVKQIVT</sequence>
<gene>
    <name evidence="21" type="primary">LOC106571729</name>
</gene>
<dbReference type="GO" id="GO:0042310">
    <property type="term" value="P:vasoconstriction"/>
    <property type="evidence" value="ECO:0007669"/>
    <property type="project" value="InterPro"/>
</dbReference>
<evidence type="ECO:0000256" key="10">
    <source>
        <dbReference type="ARBA" id="ARBA00023157"/>
    </source>
</evidence>
<dbReference type="AlphaFoldDB" id="A0A1S3MCC7"/>
<dbReference type="GO" id="GO:0006939">
    <property type="term" value="P:smooth muscle contraction"/>
    <property type="evidence" value="ECO:0007669"/>
    <property type="project" value="InterPro"/>
</dbReference>
<evidence type="ECO:0000256" key="13">
    <source>
        <dbReference type="ARBA" id="ARBA00023224"/>
    </source>
</evidence>
<evidence type="ECO:0000256" key="4">
    <source>
        <dbReference type="ARBA" id="ARBA00022553"/>
    </source>
</evidence>
<dbReference type="Gene3D" id="1.20.1070.10">
    <property type="entry name" value="Rhodopsin 7-helix transmembrane proteins"/>
    <property type="match status" value="1"/>
</dbReference>
<dbReference type="STRING" id="8030.ENSSSAP00000105240"/>
<evidence type="ECO:0000256" key="3">
    <source>
        <dbReference type="ARBA" id="ARBA00022475"/>
    </source>
</evidence>
<dbReference type="InterPro" id="IPR017452">
    <property type="entry name" value="GPCR_Rhodpsn_7TM"/>
</dbReference>
<feature type="transmembrane region" description="Helical" evidence="18">
    <location>
        <begin position="48"/>
        <end position="68"/>
    </location>
</feature>
<evidence type="ECO:0000256" key="6">
    <source>
        <dbReference type="ARBA" id="ARBA00022989"/>
    </source>
</evidence>
<dbReference type="FunFam" id="1.20.1070.10:FF:000201">
    <property type="entry name" value="Bradykinin receptor B2"/>
    <property type="match status" value="1"/>
</dbReference>
<reference evidence="21" key="1">
    <citation type="submission" date="2025-08" db="UniProtKB">
        <authorList>
            <consortium name="RefSeq"/>
        </authorList>
    </citation>
    <scope>IDENTIFICATION</scope>
</reference>
<accession>A0A1S3MCC7</accession>